<sequence>MPISLPASRFLRLALIAGCFILTGLSTAPRVAAARVPVSAPANDIASSATISLQINNKMLTAEVADTEDLRAQGLMYRKTMSPDHGMIFAFRDDQSRCFWMKNTPIPLAIAFIDKNGTIVSMDEMQPLTEIPHCSGAAARYALEMNRNWFRSHGVRVGDNIKAVIPDTLPAARDGLREILQ</sequence>
<reference evidence="1 2" key="1">
    <citation type="journal article" date="2014" name="Microbiology">
        <title>Unravelling the complete genome sequence of Advenella mimigardefordensis strain DPN7T and novel insights in the catabolism of the xenobiotic polythioester precursor 3,3'-dithiodipropionate.</title>
        <authorList>
            <person name="Wubbeler J.H."/>
            <person name="Hiessl S."/>
            <person name="Schuldes J."/>
            <person name="Thurmer A."/>
            <person name="Daniel R."/>
            <person name="Steinbuchel A."/>
        </authorList>
    </citation>
    <scope>NUCLEOTIDE SEQUENCE [LARGE SCALE GENOMIC DNA]</scope>
    <source>
        <strain evidence="2">DSM 17166 / LMG 22922 / DPN7</strain>
    </source>
</reference>
<dbReference type="STRING" id="1247726.MIM_c15850"/>
<name>W0P9Z0_ADVMD</name>
<dbReference type="Pfam" id="PF02643">
    <property type="entry name" value="DUF192"/>
    <property type="match status" value="1"/>
</dbReference>
<dbReference type="EMBL" id="CP003915">
    <property type="protein sequence ID" value="AHG63669.1"/>
    <property type="molecule type" value="Genomic_DNA"/>
</dbReference>
<dbReference type="AlphaFoldDB" id="W0P9Z0"/>
<evidence type="ECO:0000313" key="1">
    <source>
        <dbReference type="EMBL" id="AHG63669.1"/>
    </source>
</evidence>
<dbReference type="eggNOG" id="COG1430">
    <property type="taxonomic scope" value="Bacteria"/>
</dbReference>
<dbReference type="InterPro" id="IPR038695">
    <property type="entry name" value="Saro_0823-like_sf"/>
</dbReference>
<evidence type="ECO:0008006" key="3">
    <source>
        <dbReference type="Google" id="ProtNLM"/>
    </source>
</evidence>
<dbReference type="PATRIC" id="fig|1247726.3.peg.1738"/>
<dbReference type="HOGENOM" id="CLU_097039_0_0_4"/>
<dbReference type="Gene3D" id="2.60.120.1140">
    <property type="entry name" value="Protein of unknown function DUF192"/>
    <property type="match status" value="1"/>
</dbReference>
<accession>W0P9Z0</accession>
<dbReference type="PANTHER" id="PTHR37953">
    <property type="entry name" value="UPF0127 PROTEIN MJ1496"/>
    <property type="match status" value="1"/>
</dbReference>
<keyword evidence="2" id="KW-1185">Reference proteome</keyword>
<dbReference type="Proteomes" id="UP000019095">
    <property type="component" value="Chromosome"/>
</dbReference>
<proteinExistence type="predicted"/>
<dbReference type="InterPro" id="IPR003795">
    <property type="entry name" value="DUF192"/>
</dbReference>
<dbReference type="KEGG" id="amim:MIM_c15850"/>
<evidence type="ECO:0000313" key="2">
    <source>
        <dbReference type="Proteomes" id="UP000019095"/>
    </source>
</evidence>
<organism evidence="1 2">
    <name type="scientific">Advenella mimigardefordensis (strain DSM 17166 / LMG 22922 / DPN7)</name>
    <dbReference type="NCBI Taxonomy" id="1247726"/>
    <lineage>
        <taxon>Bacteria</taxon>
        <taxon>Pseudomonadati</taxon>
        <taxon>Pseudomonadota</taxon>
        <taxon>Betaproteobacteria</taxon>
        <taxon>Burkholderiales</taxon>
        <taxon>Alcaligenaceae</taxon>
    </lineage>
</organism>
<protein>
    <recommendedName>
        <fullName evidence="3">DUF192 domain-containing protein</fullName>
    </recommendedName>
</protein>
<gene>
    <name evidence="1" type="ORF">MIM_c15850</name>
</gene>
<dbReference type="PANTHER" id="PTHR37953:SF1">
    <property type="entry name" value="UPF0127 PROTEIN MJ1496"/>
    <property type="match status" value="1"/>
</dbReference>